<proteinExistence type="predicted"/>
<dbReference type="InterPro" id="IPR005835">
    <property type="entry name" value="NTP_transferase_dom"/>
</dbReference>
<dbReference type="PANTHER" id="PTHR22572">
    <property type="entry name" value="SUGAR-1-PHOSPHATE GUANYL TRANSFERASE"/>
    <property type="match status" value="1"/>
</dbReference>
<dbReference type="InterPro" id="IPR029044">
    <property type="entry name" value="Nucleotide-diphossugar_trans"/>
</dbReference>
<name>A0AAE3FKA8_9CREN</name>
<evidence type="ECO:0000313" key="2">
    <source>
        <dbReference type="EMBL" id="MCL7343966.1"/>
    </source>
</evidence>
<dbReference type="CDD" id="cd04181">
    <property type="entry name" value="NTP_transferase"/>
    <property type="match status" value="1"/>
</dbReference>
<protein>
    <submittedName>
        <fullName evidence="2">Nucleotidyltransferase family protein</fullName>
    </submittedName>
</protein>
<dbReference type="SUPFAM" id="SSF53448">
    <property type="entry name" value="Nucleotide-diphospho-sugar transferases"/>
    <property type="match status" value="1"/>
</dbReference>
<gene>
    <name evidence="2" type="ORF">TQ35_005250</name>
</gene>
<feature type="domain" description="Nucleotidyl transferase" evidence="1">
    <location>
        <begin position="5"/>
        <end position="223"/>
    </location>
</feature>
<reference evidence="2" key="1">
    <citation type="submission" date="2022-05" db="EMBL/GenBank/DDBJ databases">
        <title>Metagenome Sequencing of an Archaeal-Dominated Microbial Community from a Hot Spring at the Los Azufres Geothermal Field, Mexico.</title>
        <authorList>
            <person name="Marin-Paredes R."/>
            <person name="Martinez-Romero E."/>
            <person name="Servin-Garciduenas L.E."/>
        </authorList>
    </citation>
    <scope>NUCLEOTIDE SEQUENCE</scope>
    <source>
        <strain evidence="2">AZ1-454</strain>
    </source>
</reference>
<sequence>MYPMKAIILAGGFGKRLRPLTDDKPKPMVEIAGRPIIEWQVIWLKSLGVRTFVVSEGYKKETLINWLTDNEERLGVRFIHVVENEPLGTGGAVKKAMEVIDDDFVVVNGDIITNIDVRKLNVDECVATISLVPLRSPYGVVQTNDGKIVKFVEKPVLKEFWINAGVYLFSPKILEYLPDKGDMEKTTFPKLAERGLLCGNKFEDVYWRSIDSIKDVEEASAEVGQLFNFAQQG</sequence>
<dbReference type="Gene3D" id="3.90.550.10">
    <property type="entry name" value="Spore Coat Polysaccharide Biosynthesis Protein SpsA, Chain A"/>
    <property type="match status" value="1"/>
</dbReference>
<accession>A0AAE3FKA8</accession>
<comment type="caution">
    <text evidence="2">The sequence shown here is derived from an EMBL/GenBank/DDBJ whole genome shotgun (WGS) entry which is preliminary data.</text>
</comment>
<dbReference type="Pfam" id="PF00483">
    <property type="entry name" value="NTP_transferase"/>
    <property type="match status" value="1"/>
</dbReference>
<dbReference type="AlphaFoldDB" id="A0AAE3FKA8"/>
<dbReference type="EMBL" id="JZWS02000003">
    <property type="protein sequence ID" value="MCL7343966.1"/>
    <property type="molecule type" value="Genomic_DNA"/>
</dbReference>
<dbReference type="InterPro" id="IPR050486">
    <property type="entry name" value="Mannose-1P_guanyltransferase"/>
</dbReference>
<evidence type="ECO:0000259" key="1">
    <source>
        <dbReference type="Pfam" id="PF00483"/>
    </source>
</evidence>
<organism evidence="2">
    <name type="scientific">Candidatus Aramenus sulfurataquae</name>
    <dbReference type="NCBI Taxonomy" id="1326980"/>
    <lineage>
        <taxon>Archaea</taxon>
        <taxon>Thermoproteota</taxon>
        <taxon>Thermoprotei</taxon>
        <taxon>Sulfolobales</taxon>
        <taxon>Sulfolobaceae</taxon>
        <taxon>Candidatus Aramenus</taxon>
    </lineage>
</organism>